<dbReference type="GO" id="GO:0016757">
    <property type="term" value="F:glycosyltransferase activity"/>
    <property type="evidence" value="ECO:0007669"/>
    <property type="project" value="InterPro"/>
</dbReference>
<dbReference type="InterPro" id="IPR028098">
    <property type="entry name" value="Glyco_trans_4-like_N"/>
</dbReference>
<evidence type="ECO:0000313" key="3">
    <source>
        <dbReference type="EMBL" id="KKT35063.1"/>
    </source>
</evidence>
<organism evidence="3 4">
    <name type="scientific">Candidatus Gottesmanbacteria bacterium GW2011_GWB1_44_11c</name>
    <dbReference type="NCBI Taxonomy" id="1618447"/>
    <lineage>
        <taxon>Bacteria</taxon>
        <taxon>Candidatus Gottesmaniibacteriota</taxon>
    </lineage>
</organism>
<dbReference type="Gene3D" id="3.40.50.2000">
    <property type="entry name" value="Glycogen Phosphorylase B"/>
    <property type="match status" value="2"/>
</dbReference>
<feature type="domain" description="Glycosyltransferase subfamily 4-like N-terminal" evidence="2">
    <location>
        <begin position="13"/>
        <end position="181"/>
    </location>
</feature>
<evidence type="ECO:0000313" key="4">
    <source>
        <dbReference type="Proteomes" id="UP000034617"/>
    </source>
</evidence>
<dbReference type="PANTHER" id="PTHR12526">
    <property type="entry name" value="GLYCOSYLTRANSFERASE"/>
    <property type="match status" value="1"/>
</dbReference>
<dbReference type="InterPro" id="IPR001296">
    <property type="entry name" value="Glyco_trans_1"/>
</dbReference>
<protein>
    <submittedName>
        <fullName evidence="3">Glycosyl transferase group 1</fullName>
    </submittedName>
</protein>
<reference evidence="3 4" key="1">
    <citation type="journal article" date="2015" name="Nature">
        <title>rRNA introns, odd ribosomes, and small enigmatic genomes across a large radiation of phyla.</title>
        <authorList>
            <person name="Brown C.T."/>
            <person name="Hug L.A."/>
            <person name="Thomas B.C."/>
            <person name="Sharon I."/>
            <person name="Castelle C.J."/>
            <person name="Singh A."/>
            <person name="Wilkins M.J."/>
            <person name="Williams K.H."/>
            <person name="Banfield J.F."/>
        </authorList>
    </citation>
    <scope>NUCLEOTIDE SEQUENCE [LARGE SCALE GENOMIC DNA]</scope>
</reference>
<accession>A0A0G1GL26</accession>
<evidence type="ECO:0000259" key="1">
    <source>
        <dbReference type="Pfam" id="PF00534"/>
    </source>
</evidence>
<dbReference type="Pfam" id="PF13439">
    <property type="entry name" value="Glyco_transf_4"/>
    <property type="match status" value="1"/>
</dbReference>
<gene>
    <name evidence="3" type="ORF">UW22_C0060G0003</name>
</gene>
<evidence type="ECO:0000259" key="2">
    <source>
        <dbReference type="Pfam" id="PF13439"/>
    </source>
</evidence>
<dbReference type="Pfam" id="PF00534">
    <property type="entry name" value="Glycos_transf_1"/>
    <property type="match status" value="1"/>
</dbReference>
<dbReference type="Proteomes" id="UP000034617">
    <property type="component" value="Unassembled WGS sequence"/>
</dbReference>
<name>A0A0G1GL26_9BACT</name>
<dbReference type="AlphaFoldDB" id="A0A0G1GL26"/>
<dbReference type="SUPFAM" id="SSF53756">
    <property type="entry name" value="UDP-Glycosyltransferase/glycogen phosphorylase"/>
    <property type="match status" value="1"/>
</dbReference>
<feature type="domain" description="Glycosyl transferase family 1" evidence="1">
    <location>
        <begin position="192"/>
        <end position="333"/>
    </location>
</feature>
<keyword evidence="3" id="KW-0808">Transferase</keyword>
<sequence length="370" mass="42589">MRLLFIRTTGGMSGVERYNVMLLNALQKQKDISVHLLTNFKPFLQRLKQKHIPSSLIYHPIPEAGTKKELLLVILWFYPMLFVYLSKIKQIEGKKRFDTIILESMTEKLFLSPYLKLLGYHVIWIEHGPLFITDRSPLVKKLYVYKSTRPDAILAVSEDTKRDLIRGGVSARKIRVVHIGIEKIASPAKRDRNDKKRWTIGFLGSVTEEKGIREFLNTAYAITQNHAYASFCVIGGGPLLGWARHYAQKLKIQKNIVFTGYVEDVTKYLAKIDILYFPTHHHEGISLALLEALAQGKIVVARDIGGNRELIIDKKTGYLFRTKEEGEKILEKIIMGKLPVENIRKSALKHIRKNFLLKTQIPKFIDIFHD</sequence>
<comment type="caution">
    <text evidence="3">The sequence shown here is derived from an EMBL/GenBank/DDBJ whole genome shotgun (WGS) entry which is preliminary data.</text>
</comment>
<proteinExistence type="predicted"/>
<dbReference type="CDD" id="cd03801">
    <property type="entry name" value="GT4_PimA-like"/>
    <property type="match status" value="1"/>
</dbReference>
<dbReference type="EMBL" id="LCHM01000060">
    <property type="protein sequence ID" value="KKT35063.1"/>
    <property type="molecule type" value="Genomic_DNA"/>
</dbReference>